<evidence type="ECO:0000256" key="1">
    <source>
        <dbReference type="SAM" id="Phobius"/>
    </source>
</evidence>
<feature type="transmembrane region" description="Helical" evidence="1">
    <location>
        <begin position="6"/>
        <end position="24"/>
    </location>
</feature>
<evidence type="ECO:0000313" key="2">
    <source>
        <dbReference type="EMBL" id="CAD9546626.1"/>
    </source>
</evidence>
<proteinExistence type="predicted"/>
<organism evidence="2">
    <name type="scientific">Alexandrium andersonii</name>
    <dbReference type="NCBI Taxonomy" id="327968"/>
    <lineage>
        <taxon>Eukaryota</taxon>
        <taxon>Sar</taxon>
        <taxon>Alveolata</taxon>
        <taxon>Dinophyceae</taxon>
        <taxon>Gonyaulacales</taxon>
        <taxon>Pyrocystaceae</taxon>
        <taxon>Alexandrium</taxon>
    </lineage>
</organism>
<feature type="transmembrane region" description="Helical" evidence="1">
    <location>
        <begin position="190"/>
        <end position="210"/>
    </location>
</feature>
<gene>
    <name evidence="2" type="ORF">AAND1436_LOCUS49903</name>
</gene>
<reference evidence="2" key="1">
    <citation type="submission" date="2021-01" db="EMBL/GenBank/DDBJ databases">
        <authorList>
            <person name="Corre E."/>
            <person name="Pelletier E."/>
            <person name="Niang G."/>
            <person name="Scheremetjew M."/>
            <person name="Finn R."/>
            <person name="Kale V."/>
            <person name="Holt S."/>
            <person name="Cochrane G."/>
            <person name="Meng A."/>
            <person name="Brown T."/>
            <person name="Cohen L."/>
        </authorList>
    </citation>
    <scope>NUCLEOTIDE SEQUENCE</scope>
    <source>
        <strain evidence="2">CCMP2222</strain>
    </source>
</reference>
<feature type="transmembrane region" description="Helical" evidence="1">
    <location>
        <begin position="45"/>
        <end position="67"/>
    </location>
</feature>
<keyword evidence="1" id="KW-0812">Transmembrane</keyword>
<sequence length="245" mass="27128">MLTALPVFGVRWLFFGMLLLMLAYPGPADEYQLVQFILHFKGTQFFTAGVIMAFTGSMEMLVCVLSYKDDLRHCVDRSGPGAKHLLVGMAVEYIGSVALVWIAFTMLPRSRKHPRLATLQHMSAMQIRGRYCCCLEGVLSQGGRLWRLLSYDIVCFGVSASAFTLEYAVYAASQGLGDSLHPNLSCAKALMYWANCLYALLSLPFAFFLIPGLTRLLTHSVITGYNSHGELVEFAFPQLNGCKGV</sequence>
<dbReference type="PANTHER" id="PTHR40849">
    <property type="entry name" value="C2 CALCIUM-DEPENDENT MEMBRANE TARGETING"/>
    <property type="match status" value="1"/>
</dbReference>
<dbReference type="EMBL" id="HBGQ01104252">
    <property type="protein sequence ID" value="CAD9546626.1"/>
    <property type="molecule type" value="Transcribed_RNA"/>
</dbReference>
<accession>A0A7S2NLP0</accession>
<feature type="transmembrane region" description="Helical" evidence="1">
    <location>
        <begin position="148"/>
        <end position="170"/>
    </location>
</feature>
<keyword evidence="1" id="KW-1133">Transmembrane helix</keyword>
<dbReference type="AlphaFoldDB" id="A0A7S2NLP0"/>
<dbReference type="PANTHER" id="PTHR40849:SF2">
    <property type="entry name" value="RGS DOMAIN-CONTAINING PROTEIN"/>
    <property type="match status" value="1"/>
</dbReference>
<protein>
    <submittedName>
        <fullName evidence="2">Uncharacterized protein</fullName>
    </submittedName>
</protein>
<name>A0A7S2NLP0_9DINO</name>
<feature type="transmembrane region" description="Helical" evidence="1">
    <location>
        <begin position="87"/>
        <end position="107"/>
    </location>
</feature>
<keyword evidence="1" id="KW-0472">Membrane</keyword>